<reference evidence="2 3" key="1">
    <citation type="journal article" date="2015" name="Stand. Genomic Sci.">
        <title>Genomic Encyclopedia of Bacterial and Archaeal Type Strains, Phase III: the genomes of soil and plant-associated and newly described type strains.</title>
        <authorList>
            <person name="Whitman W.B."/>
            <person name="Woyke T."/>
            <person name="Klenk H.P."/>
            <person name="Zhou Y."/>
            <person name="Lilburn T.G."/>
            <person name="Beck B.J."/>
            <person name="De Vos P."/>
            <person name="Vandamme P."/>
            <person name="Eisen J.A."/>
            <person name="Garrity G."/>
            <person name="Hugenholtz P."/>
            <person name="Kyrpides N.C."/>
        </authorList>
    </citation>
    <scope>NUCLEOTIDE SEQUENCE [LARGE SCALE GENOMIC DNA]</scope>
    <source>
        <strain evidence="2 3">A3</strain>
    </source>
</reference>
<accession>A0A4R2I1U1</accession>
<dbReference type="EMBL" id="SLWQ01000009">
    <property type="protein sequence ID" value="TCO37767.1"/>
    <property type="molecule type" value="Genomic_DNA"/>
</dbReference>
<sequence length="719" mass="74301">MAGSPGPSFQHEGCPAVNTIPILRRVIVAGLLAPLAAAAAAPTTLHVGPSSTLGSGITLAVGLALDDGNPDTCGTATDLAVHAGDAVNFCYTLTNDSTRTLAYHTLVDSVDGSIFALMHEDVAPGASVQFNRIVTATLGVEDYAATWTAQDQEPGYAAAPVAFGFTDIVDSGTPLDLGDDGATGVTLPFAFPFFDDASNLLTIGNNGTLVLGTLDGFSYAFNDPLPYEPDVFMGGPIIAPFWDDFANSSGNVWWRVDGTAPNRRVIVQWVRPHFLQTGGAPAVFQAHLGEDGSLQFHYANTVFGDPANPDWDNGGSATVGLQNVDASIGNLYSYNTPSLTPASALAWTRTSPTAYTTATSVHLDVAPALVPPTIAVTPDPLAAAGEPGGAPVTVPFVIANQGEIGLEWNAIEAPAAQPAAAPRQQPLSPLATRKAADDAGTQDRWRTGHTQVVSLRGASTEGCDESTPGIIVHDDGMPEDGYRDGSGLFTIAGYVDRFTPSAYPATFTSACVSFLSSEAGTSQAFQLVVYDDSGWDGGPGNLLAAVDAVATDIPNTAQAAFVRVDLSGLGISVASGNVYIGVQFDPMDPGTSFVASDVNGEPNAGAGYLMRGNPGALGSWDPIVDRFHDYHALLVRAVEQLDACATPSDVPWLSLDTTSGSIDANAQATVTATLDPSQLAAGHYEAALCIGSNDPAHPRLVVPVSFDVSDSVFADGFDG</sequence>
<dbReference type="Proteomes" id="UP000294862">
    <property type="component" value="Unassembled WGS sequence"/>
</dbReference>
<proteinExistence type="predicted"/>
<organism evidence="2 3">
    <name type="scientific">Dokdonella fugitiva</name>
    <dbReference type="NCBI Taxonomy" id="328517"/>
    <lineage>
        <taxon>Bacteria</taxon>
        <taxon>Pseudomonadati</taxon>
        <taxon>Pseudomonadota</taxon>
        <taxon>Gammaproteobacteria</taxon>
        <taxon>Lysobacterales</taxon>
        <taxon>Rhodanobacteraceae</taxon>
        <taxon>Dokdonella</taxon>
    </lineage>
</organism>
<gene>
    <name evidence="2" type="ORF">EV148_109120</name>
</gene>
<comment type="caution">
    <text evidence="2">The sequence shown here is derived from an EMBL/GenBank/DDBJ whole genome shotgun (WGS) entry which is preliminary data.</text>
</comment>
<evidence type="ECO:0000256" key="1">
    <source>
        <dbReference type="SAM" id="MobiDB-lite"/>
    </source>
</evidence>
<dbReference type="Gene3D" id="2.60.40.10">
    <property type="entry name" value="Immunoglobulins"/>
    <property type="match status" value="1"/>
</dbReference>
<dbReference type="AlphaFoldDB" id="A0A4R2I1U1"/>
<dbReference type="InterPro" id="IPR013783">
    <property type="entry name" value="Ig-like_fold"/>
</dbReference>
<feature type="region of interest" description="Disordered" evidence="1">
    <location>
        <begin position="415"/>
        <end position="441"/>
    </location>
</feature>
<evidence type="ECO:0000313" key="2">
    <source>
        <dbReference type="EMBL" id="TCO37767.1"/>
    </source>
</evidence>
<evidence type="ECO:0000313" key="3">
    <source>
        <dbReference type="Proteomes" id="UP000294862"/>
    </source>
</evidence>
<feature type="compositionally biased region" description="Low complexity" evidence="1">
    <location>
        <begin position="415"/>
        <end position="431"/>
    </location>
</feature>
<name>A0A4R2I1U1_9GAMM</name>
<keyword evidence="3" id="KW-1185">Reference proteome</keyword>
<feature type="region of interest" description="Disordered" evidence="1">
    <location>
        <begin position="456"/>
        <end position="477"/>
    </location>
</feature>
<protein>
    <submittedName>
        <fullName evidence="2">Uncharacterized protein</fullName>
    </submittedName>
</protein>